<name>A0A6N4RDD7_BLAVI</name>
<dbReference type="AlphaFoldDB" id="A0A6N4RDD7"/>
<reference evidence="3 4" key="1">
    <citation type="journal article" date="2017" name="Nat. Commun.">
        <title>In situ click chemistry generation of cyclooxygenase-2 inhibitors.</title>
        <authorList>
            <person name="Bhardwaj A."/>
            <person name="Kaur J."/>
            <person name="Wuest M."/>
            <person name="Wuest F."/>
        </authorList>
    </citation>
    <scope>NUCLEOTIDE SEQUENCE [LARGE SCALE GENOMIC DNA]</scope>
    <source>
        <strain evidence="3">S2_018_000_R2_106</strain>
    </source>
</reference>
<evidence type="ECO:0000313" key="3">
    <source>
        <dbReference type="EMBL" id="TKW62015.1"/>
    </source>
</evidence>
<dbReference type="EMBL" id="VAFM01000001">
    <property type="protein sequence ID" value="TKW62015.1"/>
    <property type="molecule type" value="Genomic_DNA"/>
</dbReference>
<feature type="region of interest" description="Disordered" evidence="1">
    <location>
        <begin position="1"/>
        <end position="27"/>
    </location>
</feature>
<proteinExistence type="predicted"/>
<keyword evidence="2" id="KW-0812">Transmembrane</keyword>
<feature type="compositionally biased region" description="Basic and acidic residues" evidence="1">
    <location>
        <begin position="17"/>
        <end position="27"/>
    </location>
</feature>
<evidence type="ECO:0000256" key="1">
    <source>
        <dbReference type="SAM" id="MobiDB-lite"/>
    </source>
</evidence>
<sequence length="124" mass="13795">MARTVTPVRKQAARARTRMETARTSESVQDIKDDLNALKTRLESLAAAGADEGLVNVKQMYEKLHSKFEDLMDTDFMHKLGIDSALEKGHEQAEYVREGVRERPLQALVAAVGVGALVGFLLRR</sequence>
<accession>A0A6N4RDD7</accession>
<dbReference type="Proteomes" id="UP000320948">
    <property type="component" value="Unassembled WGS sequence"/>
</dbReference>
<organism evidence="3 4">
    <name type="scientific">Blastochloris viridis</name>
    <name type="common">Rhodopseudomonas viridis</name>
    <dbReference type="NCBI Taxonomy" id="1079"/>
    <lineage>
        <taxon>Bacteria</taxon>
        <taxon>Pseudomonadati</taxon>
        <taxon>Pseudomonadota</taxon>
        <taxon>Alphaproteobacteria</taxon>
        <taxon>Hyphomicrobiales</taxon>
        <taxon>Blastochloridaceae</taxon>
        <taxon>Blastochloris</taxon>
    </lineage>
</organism>
<comment type="caution">
    <text evidence="3">The sequence shown here is derived from an EMBL/GenBank/DDBJ whole genome shotgun (WGS) entry which is preliminary data.</text>
</comment>
<evidence type="ECO:0000256" key="2">
    <source>
        <dbReference type="SAM" id="Phobius"/>
    </source>
</evidence>
<evidence type="ECO:0000313" key="4">
    <source>
        <dbReference type="Proteomes" id="UP000320948"/>
    </source>
</evidence>
<keyword evidence="2" id="KW-0472">Membrane</keyword>
<feature type="transmembrane region" description="Helical" evidence="2">
    <location>
        <begin position="105"/>
        <end position="122"/>
    </location>
</feature>
<protein>
    <submittedName>
        <fullName evidence="3">DUF883 family protein</fullName>
    </submittedName>
</protein>
<gene>
    <name evidence="3" type="ORF">DI628_05180</name>
</gene>
<keyword evidence="2" id="KW-1133">Transmembrane helix</keyword>